<organism evidence="1">
    <name type="scientific">Zooxanthella nutricula</name>
    <dbReference type="NCBI Taxonomy" id="1333877"/>
    <lineage>
        <taxon>Eukaryota</taxon>
        <taxon>Sar</taxon>
        <taxon>Alveolata</taxon>
        <taxon>Dinophyceae</taxon>
        <taxon>Peridiniales</taxon>
        <taxon>Peridiniales incertae sedis</taxon>
        <taxon>Zooxanthella</taxon>
    </lineage>
</organism>
<reference evidence="1" key="1">
    <citation type="submission" date="2021-01" db="EMBL/GenBank/DDBJ databases">
        <authorList>
            <person name="Corre E."/>
            <person name="Pelletier E."/>
            <person name="Niang G."/>
            <person name="Scheremetjew M."/>
            <person name="Finn R."/>
            <person name="Kale V."/>
            <person name="Holt S."/>
            <person name="Cochrane G."/>
            <person name="Meng A."/>
            <person name="Brown T."/>
            <person name="Cohen L."/>
        </authorList>
    </citation>
    <scope>NUCLEOTIDE SEQUENCE</scope>
    <source>
        <strain evidence="1">RCC3387</strain>
    </source>
</reference>
<gene>
    <name evidence="1" type="ORF">BRAN1462_LOCUS15248</name>
</gene>
<dbReference type="EMBL" id="HBGW01024019">
    <property type="protein sequence ID" value="CAD9539293.1"/>
    <property type="molecule type" value="Transcribed_RNA"/>
</dbReference>
<proteinExistence type="predicted"/>
<evidence type="ECO:0000313" key="1">
    <source>
        <dbReference type="EMBL" id="CAD9539293.1"/>
    </source>
</evidence>
<name>A0A7S2J7R7_9DINO</name>
<accession>A0A7S2J7R7</accession>
<sequence length="402" mass="43865">MASDRRDLPAGNGARCLVGRCVCISQFDDQYGCDRCTLRLKPTFSYSDEGMELTSIVKTRRGLVDFCDVPVGGAACKVGRCARDEDNRTIECPGDIDCDEAGSGGGICVGADDTVGRCVCGQGYFCRDCSLHRQDLERGIACGQYITGGALCQDDDDCGPAVAGYCATPKFQLADEEFDTVFDRAANMLDHVASQVRPFCKCSPGWTCRRCERRLRDLEHGSVSCGCDTPVLEPDGGESNNTEWEVDLLAKPWDSELECDVFYYVQRVRHFPAVPLWKNDAEALAGLRKDGSRLRFRDDGSERILVLKYDAADLDTLGSLGVGPGLEPLPMGPRDPERRVPQFYLVYAVTVPKENSTWDIATSSVARSKLFRLNRAARALGSPPPLALSLLALWSAAALALV</sequence>
<dbReference type="AlphaFoldDB" id="A0A7S2J7R7"/>
<protein>
    <submittedName>
        <fullName evidence="1">Uncharacterized protein</fullName>
    </submittedName>
</protein>